<comment type="caution">
    <text evidence="1">The sequence shown here is derived from an EMBL/GenBank/DDBJ whole genome shotgun (WGS) entry which is preliminary data.</text>
</comment>
<protein>
    <submittedName>
        <fullName evidence="1">Uncharacterized protein</fullName>
    </submittedName>
</protein>
<reference evidence="1" key="1">
    <citation type="journal article" date="2015" name="Nature">
        <title>Complex archaea that bridge the gap between prokaryotes and eukaryotes.</title>
        <authorList>
            <person name="Spang A."/>
            <person name="Saw J.H."/>
            <person name="Jorgensen S.L."/>
            <person name="Zaremba-Niedzwiedzka K."/>
            <person name="Martijn J."/>
            <person name="Lind A.E."/>
            <person name="van Eijk R."/>
            <person name="Schleper C."/>
            <person name="Guy L."/>
            <person name="Ettema T.J."/>
        </authorList>
    </citation>
    <scope>NUCLEOTIDE SEQUENCE</scope>
</reference>
<gene>
    <name evidence="1" type="ORF">LCGC14_0468540</name>
</gene>
<name>A0A0F9VLS0_9ZZZZ</name>
<evidence type="ECO:0000313" key="1">
    <source>
        <dbReference type="EMBL" id="KKN66743.1"/>
    </source>
</evidence>
<proteinExistence type="predicted"/>
<organism evidence="1">
    <name type="scientific">marine sediment metagenome</name>
    <dbReference type="NCBI Taxonomy" id="412755"/>
    <lineage>
        <taxon>unclassified sequences</taxon>
        <taxon>metagenomes</taxon>
        <taxon>ecological metagenomes</taxon>
    </lineage>
</organism>
<sequence length="111" mass="12478">MTLASRYLKEDVTHWPVTGSDSYGGFTFGTPIKLKGRWEDKAVLFRTLENEEVVSNAIVYLGVDIDVGDYFGLGDLTATADPTTLDNAFRSRNYHRSTDLRALEALRKVFL</sequence>
<accession>A0A0F9VLS0</accession>
<dbReference type="AlphaFoldDB" id="A0A0F9VLS0"/>
<dbReference type="EMBL" id="LAZR01000492">
    <property type="protein sequence ID" value="KKN66743.1"/>
    <property type="molecule type" value="Genomic_DNA"/>
</dbReference>